<reference evidence="2" key="1">
    <citation type="submission" date="2022-04" db="EMBL/GenBank/DDBJ databases">
        <title>Carnegiea gigantea Genome sequencing and assembly v2.</title>
        <authorList>
            <person name="Copetti D."/>
            <person name="Sanderson M.J."/>
            <person name="Burquez A."/>
            <person name="Wojciechowski M.F."/>
        </authorList>
    </citation>
    <scope>NUCLEOTIDE SEQUENCE</scope>
    <source>
        <strain evidence="2">SGP5-SGP5p</strain>
        <tissue evidence="2">Aerial part</tissue>
    </source>
</reference>
<dbReference type="Proteomes" id="UP001153076">
    <property type="component" value="Unassembled WGS sequence"/>
</dbReference>
<feature type="region of interest" description="Disordered" evidence="1">
    <location>
        <begin position="132"/>
        <end position="167"/>
    </location>
</feature>
<accession>A0A9Q1JMJ8</accession>
<sequence length="167" mass="19227">MIQWLIRSWGTTKEKLKGYFGQYGDVMEANIIRDKALDRRRVLKQDMPVHEQTSPMSRDFTRYIRCAAEYYRLPELSQVIFYAMLLNEAERLGVLQGQRLRSLEVAITELHWSAFESWIWLFSDRVYEAQFSPKGGSRENTGASRQEESSGRGAADVDAGPERAASP</sequence>
<protein>
    <submittedName>
        <fullName evidence="2">Uncharacterized protein</fullName>
    </submittedName>
</protein>
<comment type="caution">
    <text evidence="2">The sequence shown here is derived from an EMBL/GenBank/DDBJ whole genome shotgun (WGS) entry which is preliminary data.</text>
</comment>
<dbReference type="SUPFAM" id="SSF54928">
    <property type="entry name" value="RNA-binding domain, RBD"/>
    <property type="match status" value="1"/>
</dbReference>
<name>A0A9Q1JMJ8_9CARY</name>
<evidence type="ECO:0000256" key="1">
    <source>
        <dbReference type="SAM" id="MobiDB-lite"/>
    </source>
</evidence>
<evidence type="ECO:0000313" key="3">
    <source>
        <dbReference type="Proteomes" id="UP001153076"/>
    </source>
</evidence>
<gene>
    <name evidence="2" type="ORF">Cgig2_011564</name>
</gene>
<proteinExistence type="predicted"/>
<dbReference type="InterPro" id="IPR035979">
    <property type="entry name" value="RBD_domain_sf"/>
</dbReference>
<dbReference type="GO" id="GO:0003676">
    <property type="term" value="F:nucleic acid binding"/>
    <property type="evidence" value="ECO:0007669"/>
    <property type="project" value="InterPro"/>
</dbReference>
<dbReference type="EMBL" id="JAKOGI010001654">
    <property type="protein sequence ID" value="KAJ8424550.1"/>
    <property type="molecule type" value="Genomic_DNA"/>
</dbReference>
<keyword evidence="3" id="KW-1185">Reference proteome</keyword>
<dbReference type="AlphaFoldDB" id="A0A9Q1JMJ8"/>
<organism evidence="2 3">
    <name type="scientific">Carnegiea gigantea</name>
    <dbReference type="NCBI Taxonomy" id="171969"/>
    <lineage>
        <taxon>Eukaryota</taxon>
        <taxon>Viridiplantae</taxon>
        <taxon>Streptophyta</taxon>
        <taxon>Embryophyta</taxon>
        <taxon>Tracheophyta</taxon>
        <taxon>Spermatophyta</taxon>
        <taxon>Magnoliopsida</taxon>
        <taxon>eudicotyledons</taxon>
        <taxon>Gunneridae</taxon>
        <taxon>Pentapetalae</taxon>
        <taxon>Caryophyllales</taxon>
        <taxon>Cactineae</taxon>
        <taxon>Cactaceae</taxon>
        <taxon>Cactoideae</taxon>
        <taxon>Echinocereeae</taxon>
        <taxon>Carnegiea</taxon>
    </lineage>
</organism>
<evidence type="ECO:0000313" key="2">
    <source>
        <dbReference type="EMBL" id="KAJ8424550.1"/>
    </source>
</evidence>